<reference evidence="2" key="2">
    <citation type="journal article" date="2020" name="Int. J. Syst. Evol. Microbiol.">
        <title>Genomic insights into a novel species Rhodoferax aquaticus sp. nov., isolated from freshwater.</title>
        <authorList>
            <person name="Li T."/>
            <person name="Zhuo Y."/>
            <person name="Jin C.Z."/>
            <person name="Wu X."/>
            <person name="Ko S.R."/>
            <person name="Jin F.J."/>
            <person name="Ahn C.Y."/>
            <person name="Oh H.M."/>
            <person name="Lee H.G."/>
            <person name="Jin L."/>
        </authorList>
    </citation>
    <scope>NUCLEOTIDE SEQUENCE [LARGE SCALE GENOMIC DNA]</scope>
    <source>
        <strain evidence="2">Gr-4</strain>
    </source>
</reference>
<reference evidence="2" key="1">
    <citation type="submission" date="2019-02" db="EMBL/GenBank/DDBJ databases">
        <title>Complete genome sequence of Rhodoferax sp. Gr-4.</title>
        <authorList>
            <person name="Jin L."/>
        </authorList>
    </citation>
    <scope>NUCLEOTIDE SEQUENCE [LARGE SCALE GENOMIC DNA]</scope>
    <source>
        <strain evidence="2">Gr-4</strain>
    </source>
</reference>
<organism evidence="1 2">
    <name type="scientific">Rhodoferax aquaticus</name>
    <dbReference type="NCBI Taxonomy" id="2527691"/>
    <lineage>
        <taxon>Bacteria</taxon>
        <taxon>Pseudomonadati</taxon>
        <taxon>Pseudomonadota</taxon>
        <taxon>Betaproteobacteria</taxon>
        <taxon>Burkholderiales</taxon>
        <taxon>Comamonadaceae</taxon>
        <taxon>Rhodoferax</taxon>
    </lineage>
</organism>
<protein>
    <submittedName>
        <fullName evidence="1">DNA-binding protein</fullName>
    </submittedName>
</protein>
<accession>A0A515EVC5</accession>
<dbReference type="NCBIfam" id="TIGR04111">
    <property type="entry name" value="BcepMu_gp16"/>
    <property type="match status" value="1"/>
</dbReference>
<evidence type="ECO:0000313" key="2">
    <source>
        <dbReference type="Proteomes" id="UP000317365"/>
    </source>
</evidence>
<dbReference type="KEGG" id="rhg:EXZ61_02450"/>
<dbReference type="GO" id="GO:0003677">
    <property type="term" value="F:DNA binding"/>
    <property type="evidence" value="ECO:0007669"/>
    <property type="project" value="UniProtKB-KW"/>
</dbReference>
<gene>
    <name evidence="1" type="ORF">EXZ61_02450</name>
</gene>
<dbReference type="AlphaFoldDB" id="A0A515EVC5"/>
<keyword evidence="2" id="KW-1185">Reference proteome</keyword>
<proteinExistence type="predicted"/>
<name>A0A515EVC5_9BURK</name>
<sequence>MNSTNGTKKTANEAKEALRAEGVTLTEWSQRKGFKYRTVSEVVRGVNKGLYGEGHRVAVALGIK</sequence>
<evidence type="ECO:0000313" key="1">
    <source>
        <dbReference type="EMBL" id="QDL56637.1"/>
    </source>
</evidence>
<dbReference type="EMBL" id="CP036282">
    <property type="protein sequence ID" value="QDL56637.1"/>
    <property type="molecule type" value="Genomic_DNA"/>
</dbReference>
<keyword evidence="1" id="KW-0238">DNA-binding</keyword>
<dbReference type="Proteomes" id="UP000317365">
    <property type="component" value="Chromosome"/>
</dbReference>
<dbReference type="InterPro" id="IPR026365">
    <property type="entry name" value="BcepMu_gp16"/>
</dbReference>